<dbReference type="InterPro" id="IPR027417">
    <property type="entry name" value="P-loop_NTPase"/>
</dbReference>
<dbReference type="SUPFAM" id="SSF56747">
    <property type="entry name" value="Prim-pol domain"/>
    <property type="match status" value="1"/>
</dbReference>
<dbReference type="SMART" id="SM00943">
    <property type="entry name" value="Prim-Pol"/>
    <property type="match status" value="1"/>
</dbReference>
<evidence type="ECO:0000259" key="1">
    <source>
        <dbReference type="SMART" id="SM00943"/>
    </source>
</evidence>
<gene>
    <name evidence="2" type="ORF">B9Q06_03820</name>
</gene>
<dbReference type="InterPro" id="IPR015330">
    <property type="entry name" value="DNA_primase/pol_bifunc_N"/>
</dbReference>
<dbReference type="Proteomes" id="UP000241284">
    <property type="component" value="Unassembled WGS sequence"/>
</dbReference>
<proteinExistence type="predicted"/>
<evidence type="ECO:0000313" key="3">
    <source>
        <dbReference type="Proteomes" id="UP000241284"/>
    </source>
</evidence>
<dbReference type="SUPFAM" id="SSF52540">
    <property type="entry name" value="P-loop containing nucleoside triphosphate hydrolases"/>
    <property type="match status" value="1"/>
</dbReference>
<sequence>MVKIARTLLEQNYVVLPIKKGDKRPIVKEWQKLTVGEEKTRWLEFEKLFRDGAQLGIKADNHLFLDFEDYHTFNEFLEFVKKRNPIYRSSLNNTWVEFTGARCPKCQLRSKHDIRKEGDKWRCALCGLVFDASEKSARGVRVIFRVRTPFRRAKAYGRYGEALEVKGEGSQILVSPSIHPSGVRYQAVQNWGSAIELSEEEQAALLSDLEIREREVFRGSVVIPQKERKLDANTIHTIYSLINEGYREGHRNDLELAISGWLRRAGVSYEDAKKLFELLTEGAEEEHKKQAFQRLERTYTIEDVSALPSLKSERGVLEVLTESLGDEEKALAIVSQLQDTIGFGSPYMRDAVFEELGGDRYAVSLPSKRSIVRGRFEKEQNRFRITDIVLACCPREVVIYSTPFSSVRTYEVTFESAEDGHVFKLGPATLEEILGRLQAEGFVKNSFHAKDTLAAVMIGWVRKGRALIKREADRAGFFLEQVNGGEAVAPVGIDCEPPFIDELRQALETLNIIMDFSKHFGAKASEIVRRVVIAPFNFIYKQKGVYIPWLWLYGFTGSGKTTFSLTVLHIWGTPSIDGNQHATVPRVTSGSSTNTEARLGAWLAGSGTPLLINEAYKLLEKGELLEMIKNAVESTQARGRFMSGMWETVPSLPFVIFSSNQLKPDDAALLRKLTFMNFNKKEFMKSNTQKHEFMNFVKQNANKLSAIGKMVGFYVSTDLYKLSNDWLTDSINLLKMLFKEVGMQTPEWVFDQYTQEEASVFERLEEMKEQVRVIFVEAINQAFLRAFKDHEISGEEEDVETKVEKVIQAKLVPYLLPYRGKGKRELSGVIITTAVGEEIKRRYLNEADFGAFSNLAEVLGDGFEYTSLRVGDKNMRCIKADMQAFLRFLNPNFEEPPQSVP</sequence>
<comment type="caution">
    <text evidence="2">The sequence shown here is derived from an EMBL/GenBank/DDBJ whole genome shotgun (WGS) entry which is preliminary data.</text>
</comment>
<dbReference type="Pfam" id="PF09250">
    <property type="entry name" value="Prim-Pol"/>
    <property type="match status" value="1"/>
</dbReference>
<organism evidence="2 3">
    <name type="scientific">Candidatus Marsarchaeota G2 archaeon ECH_B_2</name>
    <dbReference type="NCBI Taxonomy" id="1978160"/>
    <lineage>
        <taxon>Archaea</taxon>
        <taxon>Candidatus Marsarchaeota</taxon>
        <taxon>Candidatus Marsarchaeota group 2</taxon>
    </lineage>
</organism>
<reference evidence="2 3" key="1">
    <citation type="submission" date="2017-04" db="EMBL/GenBank/DDBJ databases">
        <title>Novel microbial lineages endemic to geothermal iron-oxide mats fill important gaps in the evolutionary history of Archaea.</title>
        <authorList>
            <person name="Jay Z.J."/>
            <person name="Beam J.P."/>
            <person name="Dlakic M."/>
            <person name="Rusch D.B."/>
            <person name="Kozubal M.A."/>
            <person name="Inskeep W.P."/>
        </authorList>
    </citation>
    <scope>NUCLEOTIDE SEQUENCE [LARGE SCALE GENOMIC DNA]</scope>
    <source>
        <strain evidence="2">ECH_B_2</strain>
    </source>
</reference>
<feature type="domain" description="DNA primase/polymerase bifunctional N-terminal" evidence="1">
    <location>
        <begin position="5"/>
        <end position="205"/>
    </location>
</feature>
<dbReference type="EMBL" id="NEXH01000005">
    <property type="protein sequence ID" value="PSN95951.1"/>
    <property type="molecule type" value="Genomic_DNA"/>
</dbReference>
<accession>A0A2R6BBD7</accession>
<name>A0A2R6BBD7_9ARCH</name>
<evidence type="ECO:0000313" key="2">
    <source>
        <dbReference type="EMBL" id="PSN95951.1"/>
    </source>
</evidence>
<dbReference type="Gene3D" id="3.30.720.160">
    <property type="entry name" value="Bifunctional DNA primase/polymerase, N-terminal"/>
    <property type="match status" value="1"/>
</dbReference>
<dbReference type="AlphaFoldDB" id="A0A2R6BBD7"/>
<protein>
    <recommendedName>
        <fullName evidence="1">DNA primase/polymerase bifunctional N-terminal domain-containing protein</fullName>
    </recommendedName>
</protein>